<evidence type="ECO:0000256" key="6">
    <source>
        <dbReference type="ARBA" id="ARBA00022737"/>
    </source>
</evidence>
<dbReference type="RefSeq" id="WP_130482399.1">
    <property type="nucleotide sequence ID" value="NZ_SGWV01000010.1"/>
</dbReference>
<evidence type="ECO:0000256" key="8">
    <source>
        <dbReference type="ARBA" id="ARBA00022840"/>
    </source>
</evidence>
<dbReference type="CDD" id="cd03216">
    <property type="entry name" value="ABC_Carb_Monos_I"/>
    <property type="match status" value="1"/>
</dbReference>
<evidence type="ECO:0000256" key="5">
    <source>
        <dbReference type="ARBA" id="ARBA00022597"/>
    </source>
</evidence>
<dbReference type="OrthoDB" id="8573945at2"/>
<protein>
    <recommendedName>
        <fullName evidence="11">Ribose/galactose/methyl galactoside import ATP-binding protein</fullName>
        <ecNumber evidence="11">7.5.2.11</ecNumber>
    </recommendedName>
</protein>
<proteinExistence type="inferred from homology"/>
<keyword evidence="8 11" id="KW-0067">ATP-binding</keyword>
<comment type="caution">
    <text evidence="13">The sequence shown here is derived from an EMBL/GenBank/DDBJ whole genome shotgun (WGS) entry which is preliminary data.</text>
</comment>
<evidence type="ECO:0000313" key="13">
    <source>
        <dbReference type="EMBL" id="RZS52912.1"/>
    </source>
</evidence>
<comment type="function">
    <text evidence="11">Part of an ABC transporter complex involved in carbohydrate import. Could be involved in ribose, galactose and/or methyl galactoside import. Responsible for energy coupling to the transport system.</text>
</comment>
<dbReference type="InterPro" id="IPR017871">
    <property type="entry name" value="ABC_transporter-like_CS"/>
</dbReference>
<evidence type="ECO:0000256" key="2">
    <source>
        <dbReference type="ARBA" id="ARBA00022448"/>
    </source>
</evidence>
<comment type="catalytic activity">
    <reaction evidence="11">
        <text>D-galactose(out) + ATP + H2O = D-galactose(in) + ADP + phosphate + H(+)</text>
        <dbReference type="Rhea" id="RHEA:60156"/>
        <dbReference type="ChEBI" id="CHEBI:4139"/>
        <dbReference type="ChEBI" id="CHEBI:15377"/>
        <dbReference type="ChEBI" id="CHEBI:15378"/>
        <dbReference type="ChEBI" id="CHEBI:30616"/>
        <dbReference type="ChEBI" id="CHEBI:43474"/>
        <dbReference type="ChEBI" id="CHEBI:456216"/>
        <dbReference type="EC" id="7.5.2.11"/>
    </reaction>
</comment>
<evidence type="ECO:0000256" key="4">
    <source>
        <dbReference type="ARBA" id="ARBA00022519"/>
    </source>
</evidence>
<keyword evidence="5 11" id="KW-0762">Sugar transport</keyword>
<keyword evidence="9 11" id="KW-1278">Translocase</keyword>
<comment type="subcellular location">
    <subcellularLocation>
        <location evidence="11">Cell inner membrane</location>
        <topology evidence="11">Peripheral membrane protein</topology>
    </subcellularLocation>
    <subcellularLocation>
        <location evidence="1">Cell membrane</location>
        <topology evidence="1">Peripheral membrane protein</topology>
    </subcellularLocation>
</comment>
<organism evidence="13 14">
    <name type="scientific">Sphaerotilus mobilis</name>
    <dbReference type="NCBI Taxonomy" id="47994"/>
    <lineage>
        <taxon>Bacteria</taxon>
        <taxon>Pseudomonadati</taxon>
        <taxon>Pseudomonadota</taxon>
        <taxon>Betaproteobacteria</taxon>
        <taxon>Burkholderiales</taxon>
        <taxon>Sphaerotilaceae</taxon>
        <taxon>Sphaerotilus</taxon>
    </lineage>
</organism>
<evidence type="ECO:0000256" key="9">
    <source>
        <dbReference type="ARBA" id="ARBA00022967"/>
    </source>
</evidence>
<keyword evidence="7 11" id="KW-0547">Nucleotide-binding</keyword>
<keyword evidence="6" id="KW-0677">Repeat</keyword>
<dbReference type="EC" id="7.5.2.11" evidence="11"/>
<dbReference type="SUPFAM" id="SSF52540">
    <property type="entry name" value="P-loop containing nucleoside triphosphate hydrolases"/>
    <property type="match status" value="2"/>
</dbReference>
<evidence type="ECO:0000259" key="12">
    <source>
        <dbReference type="PROSITE" id="PS50893"/>
    </source>
</evidence>
<dbReference type="SMART" id="SM00382">
    <property type="entry name" value="AAA"/>
    <property type="match status" value="2"/>
</dbReference>
<dbReference type="AlphaFoldDB" id="A0A4Q7LFT0"/>
<gene>
    <name evidence="13" type="ORF">EV685_2533</name>
</gene>
<keyword evidence="2 11" id="KW-0813">Transport</keyword>
<dbReference type="GO" id="GO:0005886">
    <property type="term" value="C:plasma membrane"/>
    <property type="evidence" value="ECO:0007669"/>
    <property type="project" value="UniProtKB-SubCell"/>
</dbReference>
<evidence type="ECO:0000256" key="7">
    <source>
        <dbReference type="ARBA" id="ARBA00022741"/>
    </source>
</evidence>
<dbReference type="EMBL" id="SGWV01000010">
    <property type="protein sequence ID" value="RZS52912.1"/>
    <property type="molecule type" value="Genomic_DNA"/>
</dbReference>
<keyword evidence="10 11" id="KW-0472">Membrane</keyword>
<dbReference type="GO" id="GO:0016887">
    <property type="term" value="F:ATP hydrolysis activity"/>
    <property type="evidence" value="ECO:0007669"/>
    <property type="project" value="InterPro"/>
</dbReference>
<feature type="domain" description="ABC transporter" evidence="12">
    <location>
        <begin position="276"/>
        <end position="519"/>
    </location>
</feature>
<dbReference type="PROSITE" id="PS00211">
    <property type="entry name" value="ABC_TRANSPORTER_1"/>
    <property type="match status" value="1"/>
</dbReference>
<feature type="domain" description="ABC transporter" evidence="12">
    <location>
        <begin position="30"/>
        <end position="266"/>
    </location>
</feature>
<sequence length="519" mass="56422">MSLHAPAAGVAAPVAATVAATVAANEPPLLEIVGVRKAFPGVVALDDVRFTLRAGTVHALMGENGAGKSTLMKIIAGVYIPDQGELRVKGRALTLDGPLDALNNGIAMIHQELNLMPYMTVAENIWIRREPKNRLGFVDHGELRRRTQVLFDRLVIDIDPEAEVRSLSIASRQMVEIAKAVSFDSDVLIMDEPTSALTDKEVAHLFRIIKQLRAQGKGIVYITHKMNELFEIADEVSVFRDGKYIDTRLSTEVTRDDIIKMMVGREVTQMFPKETVPIGDVVLSVRDLGVNGIFSGVSFDLRAGEILGLAGLVGSGRSNVAEALFGVVPATTGEIRIDGQPVVIANPAQAMRHGMAFLTEDRKDTGCFLLLDILANMDTAVLSQRYVKFGFVQEGELKRDCEAMSAKLRVKTPSLAEVIQNLSGGNQQKVLIGRWLLTHPKILILDEPTRGIDVGAKAEIHKLVTQLAGQGVAVLMISSEMPEVLGMSDRVMVMHEGHMTGIVDRAEADQVRIMELASS</sequence>
<dbReference type="GO" id="GO:0043211">
    <property type="term" value="F:ABC-type carbohydrate transporter activity"/>
    <property type="evidence" value="ECO:0007669"/>
    <property type="project" value="UniProtKB-UniRule"/>
</dbReference>
<dbReference type="Proteomes" id="UP000293433">
    <property type="component" value="Unassembled WGS sequence"/>
</dbReference>
<keyword evidence="14" id="KW-1185">Reference proteome</keyword>
<dbReference type="GO" id="GO:0005524">
    <property type="term" value="F:ATP binding"/>
    <property type="evidence" value="ECO:0007669"/>
    <property type="project" value="UniProtKB-UniRule"/>
</dbReference>
<accession>A0A4Q7LFT0</accession>
<dbReference type="InterPro" id="IPR003439">
    <property type="entry name" value="ABC_transporter-like_ATP-bd"/>
</dbReference>
<dbReference type="CDD" id="cd03215">
    <property type="entry name" value="ABC_Carb_Monos_II"/>
    <property type="match status" value="1"/>
</dbReference>
<reference evidence="13 14" key="1">
    <citation type="submission" date="2019-02" db="EMBL/GenBank/DDBJ databases">
        <title>Genomic Encyclopedia of Type Strains, Phase IV (KMG-IV): sequencing the most valuable type-strain genomes for metagenomic binning, comparative biology and taxonomic classification.</title>
        <authorList>
            <person name="Goeker M."/>
        </authorList>
    </citation>
    <scope>NUCLEOTIDE SEQUENCE [LARGE SCALE GENOMIC DNA]</scope>
    <source>
        <strain evidence="13 14">DSM 10617</strain>
    </source>
</reference>
<keyword evidence="3" id="KW-1003">Cell membrane</keyword>
<dbReference type="PANTHER" id="PTHR43790">
    <property type="entry name" value="CARBOHYDRATE TRANSPORT ATP-BINDING PROTEIN MG119-RELATED"/>
    <property type="match status" value="1"/>
</dbReference>
<evidence type="ECO:0000256" key="1">
    <source>
        <dbReference type="ARBA" id="ARBA00004202"/>
    </source>
</evidence>
<dbReference type="FunFam" id="3.40.50.300:FF:000127">
    <property type="entry name" value="Ribose import ATP-binding protein RbsA"/>
    <property type="match status" value="1"/>
</dbReference>
<evidence type="ECO:0000256" key="10">
    <source>
        <dbReference type="ARBA" id="ARBA00023136"/>
    </source>
</evidence>
<dbReference type="PROSITE" id="PS50893">
    <property type="entry name" value="ABC_TRANSPORTER_2"/>
    <property type="match status" value="2"/>
</dbReference>
<dbReference type="InterPro" id="IPR003593">
    <property type="entry name" value="AAA+_ATPase"/>
</dbReference>
<keyword evidence="4 11" id="KW-0997">Cell inner membrane</keyword>
<dbReference type="Pfam" id="PF00005">
    <property type="entry name" value="ABC_tran"/>
    <property type="match status" value="2"/>
</dbReference>
<evidence type="ECO:0000256" key="11">
    <source>
        <dbReference type="RuleBase" id="RU367029"/>
    </source>
</evidence>
<dbReference type="InterPro" id="IPR027417">
    <property type="entry name" value="P-loop_NTPase"/>
</dbReference>
<dbReference type="InterPro" id="IPR050107">
    <property type="entry name" value="ABC_carbohydrate_import_ATPase"/>
</dbReference>
<dbReference type="PANTHER" id="PTHR43790:SF7">
    <property type="entry name" value="GALACTOSE_METHYL GALACTOSIDE IMPORT ATP-BINDING PROTEIN MGLA"/>
    <property type="match status" value="1"/>
</dbReference>
<dbReference type="Gene3D" id="3.40.50.300">
    <property type="entry name" value="P-loop containing nucleotide triphosphate hydrolases"/>
    <property type="match status" value="2"/>
</dbReference>
<comment type="similarity">
    <text evidence="11">Belongs to the ABC transporter superfamily.</text>
</comment>
<evidence type="ECO:0000313" key="14">
    <source>
        <dbReference type="Proteomes" id="UP000293433"/>
    </source>
</evidence>
<name>A0A4Q7LFT0_9BURK</name>
<evidence type="ECO:0000256" key="3">
    <source>
        <dbReference type="ARBA" id="ARBA00022475"/>
    </source>
</evidence>